<dbReference type="GeneID" id="62680782"/>
<keyword evidence="1" id="KW-0489">Methyltransferase</keyword>
<evidence type="ECO:0000313" key="1">
    <source>
        <dbReference type="EMBL" id="QFG04435.1"/>
    </source>
</evidence>
<dbReference type="GO" id="GO:0008168">
    <property type="term" value="F:methyltransferase activity"/>
    <property type="evidence" value="ECO:0007669"/>
    <property type="project" value="UniProtKB-KW"/>
</dbReference>
<protein>
    <submittedName>
        <fullName evidence="1">Class I SAM-dependent DNA methyltransferase</fullName>
    </submittedName>
</protein>
<sequence length="226" mass="25255">MTDINLNVTKMNPPGANMRGFTYAIPIGAMALISYDGVEVQILGGMVQKILTPRHQVWANLIARAALRGPSSAMRLDEARDEFSTHGVVIQACVTPHHITPLWAIPAQRWNKGADKEDLGLRLAQMRFMVQGAGLDNPKLHNPPAVRLPMLMPVNPYCAGAGQVDGCRDLQAVILQCRFVLQEMRDRWALVVPHDEPWRRKAESHYLVDAAEQSELYALMQQDEEI</sequence>
<keyword evidence="2" id="KW-1185">Reference proteome</keyword>
<reference evidence="1 2" key="1">
    <citation type="submission" date="2019-08" db="EMBL/GenBank/DDBJ databases">
        <authorList>
            <person name="Zhang R."/>
        </authorList>
    </citation>
    <scope>NUCLEOTIDE SEQUENCE [LARGE SCALE GENOMIC DNA]</scope>
</reference>
<evidence type="ECO:0000313" key="2">
    <source>
        <dbReference type="Proteomes" id="UP000326305"/>
    </source>
</evidence>
<dbReference type="RefSeq" id="YP_009998200.1">
    <property type="nucleotide sequence ID" value="NC_052984.1"/>
</dbReference>
<dbReference type="KEGG" id="vg:62680782"/>
<proteinExistence type="predicted"/>
<organism evidence="1 2">
    <name type="scientific">Aeromonas phage vB_AhyS-A18P4</name>
    <dbReference type="NCBI Taxonomy" id="2608321"/>
    <lineage>
        <taxon>Viruses</taxon>
        <taxon>Duplodnaviria</taxon>
        <taxon>Heunggongvirae</taxon>
        <taxon>Uroviricota</taxon>
        <taxon>Caudoviricetes</taxon>
        <taxon>Casjensviridae</taxon>
        <taxon>Sharonstreetvirus</taxon>
        <taxon>Sharonstreetvirus A18P4</taxon>
    </lineage>
</organism>
<name>A0A5J6T864_9CAUD</name>
<dbReference type="EMBL" id="MN317029">
    <property type="protein sequence ID" value="QFG04435.1"/>
    <property type="molecule type" value="Genomic_DNA"/>
</dbReference>
<dbReference type="Proteomes" id="UP000326305">
    <property type="component" value="Segment"/>
</dbReference>
<dbReference type="GO" id="GO:0032259">
    <property type="term" value="P:methylation"/>
    <property type="evidence" value="ECO:0007669"/>
    <property type="project" value="UniProtKB-KW"/>
</dbReference>
<keyword evidence="1" id="KW-0808">Transferase</keyword>
<accession>A0A5J6T864</accession>